<sequence length="365" mass="37752">MDDMIDLQPATVVDTLKAVDAAARGVASWIQEAGDAPVVVVGVGTGGHAARGVTVALNAALGDSTGRRVEFRESEDQARAPRKGGVCIAVSHGGLTVSTLNALAAARATGARTAVIIAAPSSFAHDLADLVLQLPMRDKSYCHTVGYTSPIAAGLQIGSHLNGELLDMELVASYLQQSVTALRAAAASIGPAWKDVERLISAGSLVDEPSARELALDFAEAAWIPASPFGVEDVLHGQMVGHDSKSALTITLTGGPEPEAAAATAEKLLRAAGHIGLHVTLIASEDISSLIAPDSTPEGRLVIPSTTLPPVVQTLLGGAIALQALTMSLVYVRGTNPDFLRREQQQYREAVPLGGAKRTASDPRH</sequence>
<evidence type="ECO:0000313" key="2">
    <source>
        <dbReference type="EMBL" id="ART67287.1"/>
    </source>
</evidence>
<accession>A0A1Y0BWM1</accession>
<dbReference type="InterPro" id="IPR046348">
    <property type="entry name" value="SIS_dom_sf"/>
</dbReference>
<name>A0A1Y0BWM1_9MYCO</name>
<organism evidence="2 3">
    <name type="scientific">Mycobacterium dioxanotrophicus</name>
    <dbReference type="NCBI Taxonomy" id="482462"/>
    <lineage>
        <taxon>Bacteria</taxon>
        <taxon>Bacillati</taxon>
        <taxon>Actinomycetota</taxon>
        <taxon>Actinomycetes</taxon>
        <taxon>Mycobacteriales</taxon>
        <taxon>Mycobacteriaceae</taxon>
        <taxon>Mycobacterium</taxon>
    </lineage>
</organism>
<reference evidence="2 3" key="1">
    <citation type="submission" date="2017-04" db="EMBL/GenBank/DDBJ databases">
        <title>Whole Genome Sequence of 1,4-Dioxane Degrading Bacterium Mycobacterium dioxanotrophicus PH-06.</title>
        <authorList>
            <person name="He Y."/>
        </authorList>
    </citation>
    <scope>NUCLEOTIDE SEQUENCE [LARGE SCALE GENOMIC DNA]</scope>
    <source>
        <strain evidence="2 3">PH-06</strain>
    </source>
</reference>
<dbReference type="InterPro" id="IPR001347">
    <property type="entry name" value="SIS_dom"/>
</dbReference>
<dbReference type="PROSITE" id="PS51464">
    <property type="entry name" value="SIS"/>
    <property type="match status" value="1"/>
</dbReference>
<dbReference type="EMBL" id="CP020809">
    <property type="protein sequence ID" value="ART67287.1"/>
    <property type="molecule type" value="Genomic_DNA"/>
</dbReference>
<gene>
    <name evidence="2" type="ORF">BTO20_00415</name>
</gene>
<dbReference type="KEGG" id="mdx:BTO20_00415"/>
<dbReference type="Proteomes" id="UP000195331">
    <property type="component" value="Chromosome"/>
</dbReference>
<dbReference type="SUPFAM" id="SSF53697">
    <property type="entry name" value="SIS domain"/>
    <property type="match status" value="1"/>
</dbReference>
<dbReference type="AlphaFoldDB" id="A0A1Y0BWM1"/>
<dbReference type="GO" id="GO:0097367">
    <property type="term" value="F:carbohydrate derivative binding"/>
    <property type="evidence" value="ECO:0007669"/>
    <property type="project" value="InterPro"/>
</dbReference>
<evidence type="ECO:0000313" key="3">
    <source>
        <dbReference type="Proteomes" id="UP000195331"/>
    </source>
</evidence>
<evidence type="ECO:0000259" key="1">
    <source>
        <dbReference type="PROSITE" id="PS51464"/>
    </source>
</evidence>
<dbReference type="Gene3D" id="3.40.50.10490">
    <property type="entry name" value="Glucose-6-phosphate isomerase like protein, domain 1"/>
    <property type="match status" value="2"/>
</dbReference>
<dbReference type="PANTHER" id="PTHR10937">
    <property type="entry name" value="GLUCOSAMINE--FRUCTOSE-6-PHOSPHATE AMINOTRANSFERASE, ISOMERIZING"/>
    <property type="match status" value="1"/>
</dbReference>
<dbReference type="PANTHER" id="PTHR10937:SF8">
    <property type="entry name" value="AMINOTRANSFERASE-RELATED"/>
    <property type="match status" value="1"/>
</dbReference>
<protein>
    <recommendedName>
        <fullName evidence="1">SIS domain-containing protein</fullName>
    </recommendedName>
</protein>
<keyword evidence="3" id="KW-1185">Reference proteome</keyword>
<dbReference type="GO" id="GO:1901135">
    <property type="term" value="P:carbohydrate derivative metabolic process"/>
    <property type="evidence" value="ECO:0007669"/>
    <property type="project" value="InterPro"/>
</dbReference>
<proteinExistence type="predicted"/>
<feature type="domain" description="SIS" evidence="1">
    <location>
        <begin position="26"/>
        <end position="176"/>
    </location>
</feature>